<reference evidence="2" key="2">
    <citation type="journal article" date="2018" name="Mol. Plant Microbe Interact.">
        <title>Genome sequence resources for the wheat stripe rust pathogen (Puccinia striiformis f. sp. tritici) and the barley stripe rust pathogen (Puccinia striiformis f. sp. hordei).</title>
        <authorList>
            <person name="Xia C."/>
            <person name="Wang M."/>
            <person name="Yin C."/>
            <person name="Cornejo O.E."/>
            <person name="Hulbert S.H."/>
            <person name="Chen X."/>
        </authorList>
    </citation>
    <scope>NUCLEOTIDE SEQUENCE [LARGE SCALE GENOMIC DNA]</scope>
    <source>
        <strain evidence="2">93-210</strain>
    </source>
</reference>
<evidence type="ECO:0000313" key="2">
    <source>
        <dbReference type="Proteomes" id="UP001060170"/>
    </source>
</evidence>
<dbReference type="Proteomes" id="UP001060170">
    <property type="component" value="Chromosome 9"/>
</dbReference>
<reference evidence="2" key="1">
    <citation type="journal article" date="2018" name="BMC Genomics">
        <title>Genomic insights into host adaptation between the wheat stripe rust pathogen (Puccinia striiformis f. sp. tritici) and the barley stripe rust pathogen (Puccinia striiformis f. sp. hordei).</title>
        <authorList>
            <person name="Xia C."/>
            <person name="Wang M."/>
            <person name="Yin C."/>
            <person name="Cornejo O.E."/>
            <person name="Hulbert S.H."/>
            <person name="Chen X."/>
        </authorList>
    </citation>
    <scope>NUCLEOTIDE SEQUENCE [LARGE SCALE GENOMIC DNA]</scope>
    <source>
        <strain evidence="2">93-210</strain>
    </source>
</reference>
<protein>
    <submittedName>
        <fullName evidence="1">Uncharacterized protein</fullName>
    </submittedName>
</protein>
<keyword evidence="2" id="KW-1185">Reference proteome</keyword>
<organism evidence="1 2">
    <name type="scientific">Puccinia striiformis f. sp. tritici</name>
    <dbReference type="NCBI Taxonomy" id="168172"/>
    <lineage>
        <taxon>Eukaryota</taxon>
        <taxon>Fungi</taxon>
        <taxon>Dikarya</taxon>
        <taxon>Basidiomycota</taxon>
        <taxon>Pucciniomycotina</taxon>
        <taxon>Pucciniomycetes</taxon>
        <taxon>Pucciniales</taxon>
        <taxon>Pucciniaceae</taxon>
        <taxon>Puccinia</taxon>
    </lineage>
</organism>
<evidence type="ECO:0000313" key="1">
    <source>
        <dbReference type="EMBL" id="KAI7947872.1"/>
    </source>
</evidence>
<dbReference type="EMBL" id="CM045873">
    <property type="protein sequence ID" value="KAI7947872.1"/>
    <property type="molecule type" value="Genomic_DNA"/>
</dbReference>
<comment type="caution">
    <text evidence="1">The sequence shown here is derived from an EMBL/GenBank/DDBJ whole genome shotgun (WGS) entry which is preliminary data.</text>
</comment>
<proteinExistence type="predicted"/>
<name>A0ACC0E9J1_9BASI</name>
<gene>
    <name evidence="1" type="ORF">MJO28_009780</name>
</gene>
<reference evidence="1 2" key="3">
    <citation type="journal article" date="2022" name="Microbiol. Spectr.">
        <title>Folding features and dynamics of 3D genome architecture in plant fungal pathogens.</title>
        <authorList>
            <person name="Xia C."/>
        </authorList>
    </citation>
    <scope>NUCLEOTIDE SEQUENCE [LARGE SCALE GENOMIC DNA]</scope>
    <source>
        <strain evidence="1 2">93-210</strain>
    </source>
</reference>
<accession>A0ACC0E9J1</accession>
<sequence length="760" mass="84036">MSTTRSAAVQIRAPLPPASSSSSSSSQQMPSNDQHSDGNNHHQTTTPSTGRKSSPSSPRKYSLPHPIRPATATPIGTGGLTTNAPVFVPGATYNTTTSTTTTSAHQIKLNKSAAEFAPAAGLLNTTTTSEGLFNHSNTSESAPSYSSSSSTSYTGGDHQQQQQQPTGFHNPYASYDNPHHHHHLHHHHQEAYLPIDGFRISAPSISNFQRPLNYHLYAPPLPHSSNQHPNQLSLNQFFMPTSIRETLQKKSAAILQGPTHEVARTPEDLGVYHSLVVLDSPHLTSTGSTVITNTNNVSTTIPGGGIGSTSNNGTTTPRAPYSSRVLKNPSWIYKAFCSLDGKAYCLYRIEGLRLKQGLGEIAISQVERWRKIRHPSIVNVREAFTTRAFGDHSILFVFDYHPLSHTLYDQHISSSSTKKNVHRLFASEDLEHLDHHSSNHHHAQSGNTGHSSTTTGTNGGTRFIKNHQIRNSNGNHHLPRVGGSDERVIWSYIIQIANAIKTVHSANLSVRTIDPTKILLTGTNRVRINGCGILDVTDYSVNQSIEDLQVTDLRDLGRLICSITSSSLCSSPSSTTTTDNNKNSTTTILNKALEYLKQFYSDQLYQVVDYLLSESNDVVSIDGLLTLVWSRGLDEMTKVFNHNDLLEQALARELENGRLVRLMVKLGFINERPEFDHDPNWSETSERYLIKLFRDYVFHQVDGQGKPVTDLSHVLMCLNKLDSSSDEKLTLISRDDQTCAIVTYAEIRRIMDSAFRDLSR</sequence>